<evidence type="ECO:0000256" key="4">
    <source>
        <dbReference type="ARBA" id="ARBA00022989"/>
    </source>
</evidence>
<dbReference type="Proteomes" id="UP000738349">
    <property type="component" value="Unassembled WGS sequence"/>
</dbReference>
<sequence length="488" mass="53736">MLRTSERDGNIIPDEAIDVPGYDPTIEAQSGETRKALLKVDLCILPFIVLCFCFLQFDRTNIGNALTDTLREDIKVDNSDINLAQTLFTVGFIITELPFNIISKYMGPERFLPITMFLWGIATWAQIFLKNATGLCVARFFVGALEGGYIPGFALYISKYYSNNELALRYAIFWASNSFAGALGGPLSIGLLSLRGRGGLHGWQWLFLIEGILTCFLGVIAYLYLPHNAAKPKSFFGYSYNIFTDREASILVTRVIRNDPTKGLRYGQPVLPSHILETFTDWRLYGHLVAGLLSMVMIAPMNTYAPSIIKSLGFTALQANGLNSVGSVCALVWSVSLAFSSDKFRERGFHIAVGYLWGAAGLLWLALAPDNVSKWTLYGGVVWTQMGMGCAQAINAAWLTTKMQDSKRPIALAAYVMSIQLANFPGNQLFRAQDAPRYTRGLTIAASCTIAAAAVILVWKLLYRLFDQGDAGVESDFQVAPAEEHAGK</sequence>
<evidence type="ECO:0000256" key="7">
    <source>
        <dbReference type="SAM" id="Phobius"/>
    </source>
</evidence>
<dbReference type="EMBL" id="JAGMUV010000017">
    <property type="protein sequence ID" value="KAH7130982.1"/>
    <property type="molecule type" value="Genomic_DNA"/>
</dbReference>
<dbReference type="SUPFAM" id="SSF103473">
    <property type="entry name" value="MFS general substrate transporter"/>
    <property type="match status" value="1"/>
</dbReference>
<dbReference type="InterPro" id="IPR011701">
    <property type="entry name" value="MFS"/>
</dbReference>
<feature type="transmembrane region" description="Helical" evidence="7">
    <location>
        <begin position="442"/>
        <end position="462"/>
    </location>
</feature>
<feature type="transmembrane region" description="Helical" evidence="7">
    <location>
        <begin position="111"/>
        <end position="128"/>
    </location>
</feature>
<feature type="transmembrane region" description="Helical" evidence="7">
    <location>
        <begin position="140"/>
        <end position="158"/>
    </location>
</feature>
<evidence type="ECO:0000256" key="2">
    <source>
        <dbReference type="ARBA" id="ARBA00022448"/>
    </source>
</evidence>
<feature type="transmembrane region" description="Helical" evidence="7">
    <location>
        <begin position="375"/>
        <end position="398"/>
    </location>
</feature>
<feature type="transmembrane region" description="Helical" evidence="7">
    <location>
        <begin position="321"/>
        <end position="339"/>
    </location>
</feature>
<dbReference type="FunFam" id="1.20.1250.20:FF:000106">
    <property type="entry name" value="MFS transporter, putative"/>
    <property type="match status" value="1"/>
</dbReference>
<keyword evidence="3 7" id="KW-0812">Transmembrane</keyword>
<dbReference type="GO" id="GO:0016020">
    <property type="term" value="C:membrane"/>
    <property type="evidence" value="ECO:0007669"/>
    <property type="project" value="UniProtKB-SubCell"/>
</dbReference>
<organism evidence="9 10">
    <name type="scientific">Dactylonectria macrodidyma</name>
    <dbReference type="NCBI Taxonomy" id="307937"/>
    <lineage>
        <taxon>Eukaryota</taxon>
        <taxon>Fungi</taxon>
        <taxon>Dikarya</taxon>
        <taxon>Ascomycota</taxon>
        <taxon>Pezizomycotina</taxon>
        <taxon>Sordariomycetes</taxon>
        <taxon>Hypocreomycetidae</taxon>
        <taxon>Hypocreales</taxon>
        <taxon>Nectriaceae</taxon>
        <taxon>Dactylonectria</taxon>
    </lineage>
</organism>
<feature type="transmembrane region" description="Helical" evidence="7">
    <location>
        <begin position="170"/>
        <end position="193"/>
    </location>
</feature>
<proteinExistence type="predicted"/>
<keyword evidence="4 7" id="KW-1133">Transmembrane helix</keyword>
<protein>
    <submittedName>
        <fullName evidence="9">Major facilitator superfamily domain-containing protein</fullName>
    </submittedName>
</protein>
<dbReference type="AlphaFoldDB" id="A0A9P9IRV9"/>
<dbReference type="PANTHER" id="PTHR43791:SF86">
    <property type="entry name" value="MAJOR FACILITATOR SUPERFAMILY (MFS) PROFILE DOMAIN-CONTAINING PROTEIN"/>
    <property type="match status" value="1"/>
</dbReference>
<keyword evidence="10" id="KW-1185">Reference proteome</keyword>
<accession>A0A9P9IRV9</accession>
<feature type="transmembrane region" description="Helical" evidence="7">
    <location>
        <begin position="351"/>
        <end position="369"/>
    </location>
</feature>
<evidence type="ECO:0000256" key="3">
    <source>
        <dbReference type="ARBA" id="ARBA00022692"/>
    </source>
</evidence>
<feature type="domain" description="Major facilitator superfamily (MFS) profile" evidence="8">
    <location>
        <begin position="44"/>
        <end position="488"/>
    </location>
</feature>
<gene>
    <name evidence="9" type="ORF">EDB81DRAFT_905758</name>
</gene>
<evidence type="ECO:0000259" key="8">
    <source>
        <dbReference type="PROSITE" id="PS50850"/>
    </source>
</evidence>
<comment type="caution">
    <text evidence="9">The sequence shown here is derived from an EMBL/GenBank/DDBJ whole genome shotgun (WGS) entry which is preliminary data.</text>
</comment>
<dbReference type="InterPro" id="IPR020846">
    <property type="entry name" value="MFS_dom"/>
</dbReference>
<feature type="transmembrane region" description="Helical" evidence="7">
    <location>
        <begin position="284"/>
        <end position="301"/>
    </location>
</feature>
<feature type="transmembrane region" description="Helical" evidence="7">
    <location>
        <begin position="36"/>
        <end position="57"/>
    </location>
</feature>
<dbReference type="Gene3D" id="1.20.1250.20">
    <property type="entry name" value="MFS general substrate transporter like domains"/>
    <property type="match status" value="2"/>
</dbReference>
<reference evidence="9" key="1">
    <citation type="journal article" date="2021" name="Nat. Commun.">
        <title>Genetic determinants of endophytism in the Arabidopsis root mycobiome.</title>
        <authorList>
            <person name="Mesny F."/>
            <person name="Miyauchi S."/>
            <person name="Thiergart T."/>
            <person name="Pickel B."/>
            <person name="Atanasova L."/>
            <person name="Karlsson M."/>
            <person name="Huettel B."/>
            <person name="Barry K.W."/>
            <person name="Haridas S."/>
            <person name="Chen C."/>
            <person name="Bauer D."/>
            <person name="Andreopoulos W."/>
            <person name="Pangilinan J."/>
            <person name="LaButti K."/>
            <person name="Riley R."/>
            <person name="Lipzen A."/>
            <person name="Clum A."/>
            <person name="Drula E."/>
            <person name="Henrissat B."/>
            <person name="Kohler A."/>
            <person name="Grigoriev I.V."/>
            <person name="Martin F.M."/>
            <person name="Hacquard S."/>
        </authorList>
    </citation>
    <scope>NUCLEOTIDE SEQUENCE</scope>
    <source>
        <strain evidence="9">MPI-CAGE-AT-0147</strain>
    </source>
</reference>
<comment type="subcellular location">
    <subcellularLocation>
        <location evidence="1">Membrane</location>
        <topology evidence="1">Multi-pass membrane protein</topology>
    </subcellularLocation>
</comment>
<keyword evidence="5 7" id="KW-0472">Membrane</keyword>
<dbReference type="Pfam" id="PF07690">
    <property type="entry name" value="MFS_1"/>
    <property type="match status" value="1"/>
</dbReference>
<name>A0A9P9IRV9_9HYPO</name>
<dbReference type="OrthoDB" id="2985014at2759"/>
<dbReference type="PROSITE" id="PS50850">
    <property type="entry name" value="MFS"/>
    <property type="match status" value="1"/>
</dbReference>
<evidence type="ECO:0000256" key="5">
    <source>
        <dbReference type="ARBA" id="ARBA00023136"/>
    </source>
</evidence>
<keyword evidence="2" id="KW-0813">Transport</keyword>
<feature type="transmembrane region" description="Helical" evidence="7">
    <location>
        <begin position="81"/>
        <end position="99"/>
    </location>
</feature>
<evidence type="ECO:0000313" key="10">
    <source>
        <dbReference type="Proteomes" id="UP000738349"/>
    </source>
</evidence>
<dbReference type="PANTHER" id="PTHR43791">
    <property type="entry name" value="PERMEASE-RELATED"/>
    <property type="match status" value="1"/>
</dbReference>
<keyword evidence="6" id="KW-0325">Glycoprotein</keyword>
<evidence type="ECO:0000256" key="1">
    <source>
        <dbReference type="ARBA" id="ARBA00004141"/>
    </source>
</evidence>
<dbReference type="GO" id="GO:0022857">
    <property type="term" value="F:transmembrane transporter activity"/>
    <property type="evidence" value="ECO:0007669"/>
    <property type="project" value="InterPro"/>
</dbReference>
<evidence type="ECO:0000256" key="6">
    <source>
        <dbReference type="ARBA" id="ARBA00023180"/>
    </source>
</evidence>
<evidence type="ECO:0000313" key="9">
    <source>
        <dbReference type="EMBL" id="KAH7130982.1"/>
    </source>
</evidence>
<feature type="transmembrane region" description="Helical" evidence="7">
    <location>
        <begin position="205"/>
        <end position="225"/>
    </location>
</feature>
<dbReference type="InterPro" id="IPR036259">
    <property type="entry name" value="MFS_trans_sf"/>
</dbReference>